<feature type="signal peptide" evidence="11">
    <location>
        <begin position="1"/>
        <end position="25"/>
    </location>
</feature>
<feature type="region of interest" description="Disordered" evidence="10">
    <location>
        <begin position="556"/>
        <end position="583"/>
    </location>
</feature>
<comment type="caution">
    <text evidence="14">The sequence shown here is derived from an EMBL/GenBank/DDBJ whole genome shotgun (WGS) entry which is preliminary data.</text>
</comment>
<evidence type="ECO:0000313" key="15">
    <source>
        <dbReference type="Proteomes" id="UP001597368"/>
    </source>
</evidence>
<evidence type="ECO:0000256" key="6">
    <source>
        <dbReference type="ARBA" id="ARBA00022840"/>
    </source>
</evidence>
<dbReference type="InterPro" id="IPR003439">
    <property type="entry name" value="ABC_transporter-like_ATP-bd"/>
</dbReference>
<dbReference type="InterPro" id="IPR013563">
    <property type="entry name" value="Oligopep_ABC_C"/>
</dbReference>
<feature type="transmembrane region" description="Helical" evidence="9">
    <location>
        <begin position="105"/>
        <end position="127"/>
    </location>
</feature>
<dbReference type="SUPFAM" id="SSF52540">
    <property type="entry name" value="P-loop containing nucleoside triphosphate hydrolases"/>
    <property type="match status" value="2"/>
</dbReference>
<dbReference type="Gene3D" id="3.40.50.300">
    <property type="entry name" value="P-loop containing nucleotide triphosphate hydrolases"/>
    <property type="match status" value="2"/>
</dbReference>
<dbReference type="Pfam" id="PF00005">
    <property type="entry name" value="ABC_tran"/>
    <property type="match status" value="2"/>
</dbReference>
<feature type="transmembrane region" description="Helical" evidence="9">
    <location>
        <begin position="190"/>
        <end position="214"/>
    </location>
</feature>
<evidence type="ECO:0000256" key="7">
    <source>
        <dbReference type="ARBA" id="ARBA00022989"/>
    </source>
</evidence>
<dbReference type="PROSITE" id="PS00211">
    <property type="entry name" value="ABC_TRANSPORTER_1"/>
    <property type="match status" value="1"/>
</dbReference>
<proteinExistence type="inferred from homology"/>
<gene>
    <name evidence="14" type="ORF">ACFSKW_18745</name>
</gene>
<accession>A0ABW4SX30</accession>
<keyword evidence="5" id="KW-0547">Nucleotide-binding</keyword>
<feature type="domain" description="ABC transporter" evidence="12">
    <location>
        <begin position="289"/>
        <end position="535"/>
    </location>
</feature>
<dbReference type="InterPro" id="IPR000515">
    <property type="entry name" value="MetI-like"/>
</dbReference>
<dbReference type="CDD" id="cd03257">
    <property type="entry name" value="ABC_NikE_OppD_transporters"/>
    <property type="match status" value="2"/>
</dbReference>
<dbReference type="Pfam" id="PF00528">
    <property type="entry name" value="BPD_transp_1"/>
    <property type="match status" value="1"/>
</dbReference>
<dbReference type="PROSITE" id="PS50928">
    <property type="entry name" value="ABC_TM1"/>
    <property type="match status" value="1"/>
</dbReference>
<protein>
    <submittedName>
        <fullName evidence="14">Dipeptide ABC transporter ATP-binding protein</fullName>
    </submittedName>
</protein>
<dbReference type="NCBIfam" id="NF008453">
    <property type="entry name" value="PRK11308.1"/>
    <property type="match status" value="2"/>
</dbReference>
<comment type="similarity">
    <text evidence="2">Belongs to the ABC transporter superfamily.</text>
</comment>
<evidence type="ECO:0000259" key="12">
    <source>
        <dbReference type="PROSITE" id="PS50893"/>
    </source>
</evidence>
<dbReference type="InterPro" id="IPR035906">
    <property type="entry name" value="MetI-like_sf"/>
</dbReference>
<dbReference type="InterPro" id="IPR050319">
    <property type="entry name" value="ABC_transp_ATP-bind"/>
</dbReference>
<comment type="similarity">
    <text evidence="9">Belongs to the binding-protein-dependent transport system permease family.</text>
</comment>
<dbReference type="Pfam" id="PF08352">
    <property type="entry name" value="oligo_HPY"/>
    <property type="match status" value="2"/>
</dbReference>
<feature type="domain" description="ABC transporter" evidence="12">
    <location>
        <begin position="618"/>
        <end position="852"/>
    </location>
</feature>
<dbReference type="PANTHER" id="PTHR43776:SF7">
    <property type="entry name" value="D,D-DIPEPTIDE TRANSPORT ATP-BINDING PROTEIN DDPF-RELATED"/>
    <property type="match status" value="1"/>
</dbReference>
<comment type="subcellular location">
    <subcellularLocation>
        <location evidence="9">Cell membrane</location>
        <topology evidence="9">Multi-pass membrane protein</topology>
    </subcellularLocation>
    <subcellularLocation>
        <location evidence="1">Membrane</location>
        <topology evidence="1">Multi-pass membrane protein</topology>
    </subcellularLocation>
</comment>
<dbReference type="InterPro" id="IPR017871">
    <property type="entry name" value="ABC_transporter-like_CS"/>
</dbReference>
<sequence>MRRLLGRPGAAVSAAFLLVVCVAAAAADLLAPYAADFVDLPAVLGPPSAAHPMGADGSGRDVLSRLLFGARDTLVGALLATVVALVVGVTAGMLAGYFARWVDAVASWVFNLMMALPAIIVVLAFVAVAGPGLIGMMVFVGFLASPSIYRLVRAATQRVRGELYIDAAKVSGLSDLRIVRRHVLSVVRSAVVVQAPLLFGAAILIQAGITFLGLGEPGAPSWGAMLNDAATNVFTAPWLSIWPGAAIALTVLAVTLLGNAVRDGLEPARAPAAAPPASAPPAPHTDALLTITGLTVAHGPVTVVDAVSLAVRRGEVLGLVGESGSGKTQTVLAALGLLPGTGRITGGGVVFDGTELTGLSERDLNRMRGRRIGYVSQEPMANLDPSFRVGSQLIEPIIVHLGLSRREAKRRALDLLARVGIADPARIYRSFPHEISGGTAQRVLIAGAVSCDPDLLIADEPTTALDVTVQAEVLDLLRSLQRERGMAVLIVTHDLGVVADMCDRVAVMRDGRLVETAPAARLFAAPAEPYTATLLAANPHNATPRRPAPRVTRINGKAHPGRSAPVPGLAVSGPNPGRPNPNGPIPVGSIAGRPDPSGPVTGGLVFGGPLLEVDRLCVDFRQRGRRRPPLRVLREVSLALAAGKTLGLVGESGSGKTTLGRAVLGLAPITGGAIRFAGGPPAPREARARDVQAVFQDPYSSLNPAMRIHDILVEPLLVAGSHTAADAGRRIRSLLDRVGLPAGTGERRARELSGGQRQRVAIARALALGPRLIICDEPVSALDVSTQAQVLDLLIEIQRDTGVAYLFISHDLAVVRHVSDRVAVMAQGRIVETGDAEQVTTNPRDPYTRRLLLSALVPDPEEQAQRRAARLAMFPSST</sequence>
<keyword evidence="8 9" id="KW-0472">Membrane</keyword>
<reference evidence="15" key="1">
    <citation type="journal article" date="2019" name="Int. J. Syst. Evol. Microbiol.">
        <title>The Global Catalogue of Microorganisms (GCM) 10K type strain sequencing project: providing services to taxonomists for standard genome sequencing and annotation.</title>
        <authorList>
            <consortium name="The Broad Institute Genomics Platform"/>
            <consortium name="The Broad Institute Genome Sequencing Center for Infectious Disease"/>
            <person name="Wu L."/>
            <person name="Ma J."/>
        </authorList>
    </citation>
    <scope>NUCLEOTIDE SEQUENCE [LARGE SCALE GENOMIC DNA]</scope>
    <source>
        <strain evidence="15">ICMP 6774ER</strain>
    </source>
</reference>
<evidence type="ECO:0000256" key="1">
    <source>
        <dbReference type="ARBA" id="ARBA00004141"/>
    </source>
</evidence>
<dbReference type="SUPFAM" id="SSF161098">
    <property type="entry name" value="MetI-like"/>
    <property type="match status" value="1"/>
</dbReference>
<keyword evidence="6 14" id="KW-0067">ATP-binding</keyword>
<dbReference type="CDD" id="cd06261">
    <property type="entry name" value="TM_PBP2"/>
    <property type="match status" value="1"/>
</dbReference>
<evidence type="ECO:0000256" key="4">
    <source>
        <dbReference type="ARBA" id="ARBA00022692"/>
    </source>
</evidence>
<dbReference type="EMBL" id="JBHUFV010000033">
    <property type="protein sequence ID" value="MFD1933499.1"/>
    <property type="molecule type" value="Genomic_DNA"/>
</dbReference>
<evidence type="ECO:0000256" key="5">
    <source>
        <dbReference type="ARBA" id="ARBA00022741"/>
    </source>
</evidence>
<feature type="domain" description="ABC transmembrane type-1" evidence="13">
    <location>
        <begin position="70"/>
        <end position="258"/>
    </location>
</feature>
<dbReference type="NCBIfam" id="NF007739">
    <property type="entry name" value="PRK10419.1"/>
    <property type="match status" value="3"/>
</dbReference>
<evidence type="ECO:0000256" key="8">
    <source>
        <dbReference type="ARBA" id="ARBA00023136"/>
    </source>
</evidence>
<dbReference type="Proteomes" id="UP001597368">
    <property type="component" value="Unassembled WGS sequence"/>
</dbReference>
<organism evidence="14 15">
    <name type="scientific">Nonomuraea mangrovi</name>
    <dbReference type="NCBI Taxonomy" id="2316207"/>
    <lineage>
        <taxon>Bacteria</taxon>
        <taxon>Bacillati</taxon>
        <taxon>Actinomycetota</taxon>
        <taxon>Actinomycetes</taxon>
        <taxon>Streptosporangiales</taxon>
        <taxon>Streptosporangiaceae</taxon>
        <taxon>Nonomuraea</taxon>
    </lineage>
</organism>
<keyword evidence="15" id="KW-1185">Reference proteome</keyword>
<keyword evidence="7 9" id="KW-1133">Transmembrane helix</keyword>
<evidence type="ECO:0000256" key="10">
    <source>
        <dbReference type="SAM" id="MobiDB-lite"/>
    </source>
</evidence>
<evidence type="ECO:0000313" key="14">
    <source>
        <dbReference type="EMBL" id="MFD1933499.1"/>
    </source>
</evidence>
<keyword evidence="3 9" id="KW-0813">Transport</keyword>
<dbReference type="Gene3D" id="1.10.3720.10">
    <property type="entry name" value="MetI-like"/>
    <property type="match status" value="1"/>
</dbReference>
<feature type="chain" id="PRO_5047266279" evidence="11">
    <location>
        <begin position="26"/>
        <end position="878"/>
    </location>
</feature>
<dbReference type="PANTHER" id="PTHR43776">
    <property type="entry name" value="TRANSPORT ATP-BINDING PROTEIN"/>
    <property type="match status" value="1"/>
</dbReference>
<dbReference type="GO" id="GO:0005524">
    <property type="term" value="F:ATP binding"/>
    <property type="evidence" value="ECO:0007669"/>
    <property type="project" value="UniProtKB-KW"/>
</dbReference>
<evidence type="ECO:0000256" key="11">
    <source>
        <dbReference type="SAM" id="SignalP"/>
    </source>
</evidence>
<evidence type="ECO:0000256" key="9">
    <source>
        <dbReference type="RuleBase" id="RU363032"/>
    </source>
</evidence>
<dbReference type="InterPro" id="IPR003593">
    <property type="entry name" value="AAA+_ATPase"/>
</dbReference>
<dbReference type="InterPro" id="IPR027417">
    <property type="entry name" value="P-loop_NTPase"/>
</dbReference>
<name>A0ABW4SX30_9ACTN</name>
<dbReference type="RefSeq" id="WP_379573542.1">
    <property type="nucleotide sequence ID" value="NZ_JBHUFV010000033.1"/>
</dbReference>
<feature type="transmembrane region" description="Helical" evidence="9">
    <location>
        <begin position="74"/>
        <end position="98"/>
    </location>
</feature>
<evidence type="ECO:0000256" key="3">
    <source>
        <dbReference type="ARBA" id="ARBA00022448"/>
    </source>
</evidence>
<evidence type="ECO:0000256" key="2">
    <source>
        <dbReference type="ARBA" id="ARBA00005417"/>
    </source>
</evidence>
<dbReference type="SMART" id="SM00382">
    <property type="entry name" value="AAA"/>
    <property type="match status" value="2"/>
</dbReference>
<dbReference type="PROSITE" id="PS50893">
    <property type="entry name" value="ABC_TRANSPORTER_2"/>
    <property type="match status" value="2"/>
</dbReference>
<feature type="transmembrane region" description="Helical" evidence="9">
    <location>
        <begin position="133"/>
        <end position="152"/>
    </location>
</feature>
<keyword evidence="11" id="KW-0732">Signal</keyword>
<keyword evidence="4 9" id="KW-0812">Transmembrane</keyword>
<evidence type="ECO:0000259" key="13">
    <source>
        <dbReference type="PROSITE" id="PS50928"/>
    </source>
</evidence>